<gene>
    <name evidence="1" type="ordered locus">Tagg_0708</name>
</gene>
<reference evidence="2" key="2">
    <citation type="journal article" date="2010" name="Stand. Genomic Sci.">
        <title>Complete genome sequence of Thermosphaera aggregans type strain (M11TLT).</title>
        <authorList>
            <person name="Spring S."/>
            <person name="Rachel R."/>
            <person name="Lapidus A."/>
            <person name="Davenport K."/>
            <person name="Tice H."/>
            <person name="Copeland A."/>
            <person name="Cheng J.-F."/>
            <person name="Lucas S."/>
            <person name="Chen F."/>
            <person name="Nolan M."/>
            <person name="Bruce D."/>
            <person name="Goodwin L."/>
            <person name="Pitluck S."/>
            <person name="Ivanova N."/>
            <person name="Mavromatis K."/>
            <person name="Ovchinnikova G."/>
            <person name="Pati A."/>
            <person name="Chen A."/>
            <person name="Palaniappan K."/>
            <person name="Land M."/>
            <person name="Hauser L."/>
            <person name="Chang Y.-J."/>
            <person name="Jeffries C.C."/>
            <person name="Brettin T."/>
            <person name="Detter J.C."/>
            <person name="Tapia R."/>
            <person name="Han C."/>
            <person name="Heimerl T."/>
            <person name="Weikl F."/>
            <person name="Brambilla E."/>
            <person name="Goker M."/>
            <person name="Bristow J."/>
            <person name="Eisen J.A."/>
            <person name="Markowitz V."/>
            <person name="Hugenholtz P."/>
            <person name="Kyrpides N.C."/>
            <person name="Klenk H.-P."/>
        </authorList>
    </citation>
    <scope>NUCLEOTIDE SEQUENCE [LARGE SCALE GENOMIC DNA]</scope>
    <source>
        <strain evidence="2">DSM 11486 / M11TL</strain>
    </source>
</reference>
<sequence>MPRKPINTNYDNDKHRASYKETLCRLILLLFEKNNEFFSHDYLNSEGRKLFEKIVEIVLEMNPEYGKRIVVVRKKGSMEEVASFLNEVGEKYQCW</sequence>
<proteinExistence type="predicted"/>
<dbReference type="STRING" id="633148.Tagg_0708"/>
<name>D5U1I1_THEAM</name>
<dbReference type="eggNOG" id="arCOG07757">
    <property type="taxonomic scope" value="Archaea"/>
</dbReference>
<reference key="3">
    <citation type="submission" date="2010-02" db="EMBL/GenBank/DDBJ databases">
        <title>Complete genome sequence of Thermosphaera aggregans type strain (M11TL).</title>
        <authorList>
            <consortium name="US DOE Joint Genome Institute (JGI-PGF)"/>
            <person name="Spring S."/>
            <person name="Lapidus A."/>
            <person name="Munk C."/>
            <person name="Schroeder M."/>
            <person name="Glavina Del Rio T."/>
            <person name="Tice H."/>
            <person name="Copeland A."/>
            <person name="Cheng J.-F."/>
            <person name="Lucas S."/>
            <person name="Chen F."/>
            <person name="Nolan M."/>
            <person name="Bruce D."/>
            <person name="Goodwin L."/>
            <person name="Pitluck S."/>
            <person name="Ivanova N."/>
            <person name="Mavromatis K."/>
            <person name="Ovchinnikova G."/>
            <person name="Pati A."/>
            <person name="Chen A."/>
            <person name="Palaniappan K."/>
            <person name="Land M."/>
            <person name="Hauser L."/>
            <person name="Chang Y.-J."/>
            <person name="Jeffries C.C."/>
            <person name="Brettin T."/>
            <person name="Detter J.C."/>
            <person name="Tapia R."/>
            <person name="Han C."/>
            <person name="Chain P."/>
            <person name="Heimerl T."/>
            <person name="Weik F."/>
            <person name="Goker M."/>
            <person name="Rachel R."/>
            <person name="Bristow J."/>
            <person name="Eisen J.A."/>
            <person name="Markowitz V."/>
            <person name="Hugenholtz P."/>
            <person name="Kyrpides N.C."/>
            <person name="Klenk H.-P."/>
        </authorList>
    </citation>
    <scope>NUCLEOTIDE SEQUENCE</scope>
    <source>
        <strain>DSM 11486</strain>
    </source>
</reference>
<dbReference type="KEGG" id="tag:Tagg_0708"/>
<dbReference type="Proteomes" id="UP000002376">
    <property type="component" value="Chromosome"/>
</dbReference>
<evidence type="ECO:0000313" key="1">
    <source>
        <dbReference type="EMBL" id="ADG90981.1"/>
    </source>
</evidence>
<dbReference type="EMBL" id="CP001939">
    <property type="protein sequence ID" value="ADG90981.1"/>
    <property type="molecule type" value="Genomic_DNA"/>
</dbReference>
<protein>
    <submittedName>
        <fullName evidence="1">Uncharacterized protein</fullName>
    </submittedName>
</protein>
<accession>D5U1I1</accession>
<dbReference type="HOGENOM" id="CLU_2366362_0_0_2"/>
<reference evidence="1 2" key="1">
    <citation type="journal article" date="2010" name="Stand. Genomic Sci.">
        <title>Complete genome sequence of Thermosphaera aggregans type strain (M11TL).</title>
        <authorList>
            <person name="Spring S."/>
            <person name="Rachel R."/>
            <person name="Lapidus A."/>
            <person name="Davenport K."/>
            <person name="Tice H."/>
            <person name="Copeland A."/>
            <person name="Cheng J.F."/>
            <person name="Lucas S."/>
            <person name="Chen F."/>
            <person name="Nolan M."/>
            <person name="Bruce D."/>
            <person name="Goodwin L."/>
            <person name="Pitluck S."/>
            <person name="Ivanova N."/>
            <person name="Mavromatis K."/>
            <person name="Ovchinnikova G."/>
            <person name="Pati A."/>
            <person name="Chen A."/>
            <person name="Palaniappan K."/>
            <person name="Land M."/>
            <person name="Hauser L."/>
            <person name="Chang Y.J."/>
            <person name="Jeffries C.C."/>
            <person name="Brettin T."/>
            <person name="Detter J.C."/>
            <person name="Tapia R."/>
            <person name="Han C."/>
            <person name="Heimerl T."/>
            <person name="Weikl F."/>
            <person name="Brambilla E."/>
            <person name="Goker M."/>
            <person name="Bristow J."/>
            <person name="Eisen J.A."/>
            <person name="Markowitz V."/>
            <person name="Hugenholtz P."/>
            <person name="Kyrpides N.C."/>
            <person name="Klenk H.P."/>
        </authorList>
    </citation>
    <scope>NUCLEOTIDE SEQUENCE [LARGE SCALE GENOMIC DNA]</scope>
    <source>
        <strain evidence="2">DSM 11486 / M11TL</strain>
    </source>
</reference>
<dbReference type="AlphaFoldDB" id="D5U1I1"/>
<keyword evidence="2" id="KW-1185">Reference proteome</keyword>
<organism evidence="1 2">
    <name type="scientific">Thermosphaera aggregans (strain DSM 11486 / M11TL)</name>
    <dbReference type="NCBI Taxonomy" id="633148"/>
    <lineage>
        <taxon>Archaea</taxon>
        <taxon>Thermoproteota</taxon>
        <taxon>Thermoprotei</taxon>
        <taxon>Desulfurococcales</taxon>
        <taxon>Desulfurococcaceae</taxon>
        <taxon>Thermosphaera</taxon>
    </lineage>
</organism>
<dbReference type="GeneID" id="9165722"/>
<dbReference type="RefSeq" id="WP_013129574.1">
    <property type="nucleotide sequence ID" value="NC_014160.1"/>
</dbReference>
<evidence type="ECO:0000313" key="2">
    <source>
        <dbReference type="Proteomes" id="UP000002376"/>
    </source>
</evidence>
<dbReference type="OrthoDB" id="46238at2157"/>